<keyword evidence="2" id="KW-0472">Membrane</keyword>
<dbReference type="InterPro" id="IPR038872">
    <property type="entry name" value="Put_GTT3"/>
</dbReference>
<evidence type="ECO:0000313" key="4">
    <source>
        <dbReference type="Proteomes" id="UP000053558"/>
    </source>
</evidence>
<evidence type="ECO:0000256" key="1">
    <source>
        <dbReference type="SAM" id="MobiDB-lite"/>
    </source>
</evidence>
<dbReference type="PANTHER" id="PTHR41807">
    <property type="entry name" value="GLUTATHIONE TRANSFERASE 3"/>
    <property type="match status" value="1"/>
</dbReference>
<evidence type="ECO:0008006" key="5">
    <source>
        <dbReference type="Google" id="ProtNLM"/>
    </source>
</evidence>
<keyword evidence="4" id="KW-1185">Reference proteome</keyword>
<name>A0A5M3MCH9_CONPW</name>
<organism evidence="3 4">
    <name type="scientific">Coniophora puteana (strain RWD-64-598)</name>
    <name type="common">Brown rot fungus</name>
    <dbReference type="NCBI Taxonomy" id="741705"/>
    <lineage>
        <taxon>Eukaryota</taxon>
        <taxon>Fungi</taxon>
        <taxon>Dikarya</taxon>
        <taxon>Basidiomycota</taxon>
        <taxon>Agaricomycotina</taxon>
        <taxon>Agaricomycetes</taxon>
        <taxon>Agaricomycetidae</taxon>
        <taxon>Boletales</taxon>
        <taxon>Coniophorineae</taxon>
        <taxon>Coniophoraceae</taxon>
        <taxon>Coniophora</taxon>
    </lineage>
</organism>
<dbReference type="OrthoDB" id="5569309at2759"/>
<gene>
    <name evidence="3" type="ORF">CONPUDRAFT_139449</name>
</gene>
<dbReference type="KEGG" id="cput:CONPUDRAFT_139449"/>
<dbReference type="GeneID" id="19201351"/>
<reference evidence="4" key="1">
    <citation type="journal article" date="2012" name="Science">
        <title>The Paleozoic origin of enzymatic lignin decomposition reconstructed from 31 fungal genomes.</title>
        <authorList>
            <person name="Floudas D."/>
            <person name="Binder M."/>
            <person name="Riley R."/>
            <person name="Barry K."/>
            <person name="Blanchette R.A."/>
            <person name="Henrissat B."/>
            <person name="Martinez A.T."/>
            <person name="Otillar R."/>
            <person name="Spatafora J.W."/>
            <person name="Yadav J.S."/>
            <person name="Aerts A."/>
            <person name="Benoit I."/>
            <person name="Boyd A."/>
            <person name="Carlson A."/>
            <person name="Copeland A."/>
            <person name="Coutinho P.M."/>
            <person name="de Vries R.P."/>
            <person name="Ferreira P."/>
            <person name="Findley K."/>
            <person name="Foster B."/>
            <person name="Gaskell J."/>
            <person name="Glotzer D."/>
            <person name="Gorecki P."/>
            <person name="Heitman J."/>
            <person name="Hesse C."/>
            <person name="Hori C."/>
            <person name="Igarashi K."/>
            <person name="Jurgens J.A."/>
            <person name="Kallen N."/>
            <person name="Kersten P."/>
            <person name="Kohler A."/>
            <person name="Kuees U."/>
            <person name="Kumar T.K.A."/>
            <person name="Kuo A."/>
            <person name="LaButti K."/>
            <person name="Larrondo L.F."/>
            <person name="Lindquist E."/>
            <person name="Ling A."/>
            <person name="Lombard V."/>
            <person name="Lucas S."/>
            <person name="Lundell T."/>
            <person name="Martin R."/>
            <person name="McLaughlin D.J."/>
            <person name="Morgenstern I."/>
            <person name="Morin E."/>
            <person name="Murat C."/>
            <person name="Nagy L.G."/>
            <person name="Nolan M."/>
            <person name="Ohm R.A."/>
            <person name="Patyshakuliyeva A."/>
            <person name="Rokas A."/>
            <person name="Ruiz-Duenas F.J."/>
            <person name="Sabat G."/>
            <person name="Salamov A."/>
            <person name="Samejima M."/>
            <person name="Schmutz J."/>
            <person name="Slot J.C."/>
            <person name="St John F."/>
            <person name="Stenlid J."/>
            <person name="Sun H."/>
            <person name="Sun S."/>
            <person name="Syed K."/>
            <person name="Tsang A."/>
            <person name="Wiebenga A."/>
            <person name="Young D."/>
            <person name="Pisabarro A."/>
            <person name="Eastwood D.C."/>
            <person name="Martin F."/>
            <person name="Cullen D."/>
            <person name="Grigoriev I.V."/>
            <person name="Hibbett D.S."/>
        </authorList>
    </citation>
    <scope>NUCLEOTIDE SEQUENCE [LARGE SCALE GENOMIC DNA]</scope>
    <source>
        <strain evidence="4">RWD-64-598 SS2</strain>
    </source>
</reference>
<keyword evidence="2" id="KW-0812">Transmembrane</keyword>
<protein>
    <recommendedName>
        <fullName evidence="5">SAP domain-containing protein</fullName>
    </recommendedName>
</protein>
<dbReference type="PANTHER" id="PTHR41807:SF1">
    <property type="entry name" value="GLUTATHIONE TRANSFERASE 3"/>
    <property type="match status" value="1"/>
</dbReference>
<keyword evidence="2" id="KW-1133">Transmembrane helix</keyword>
<comment type="caution">
    <text evidence="3">The sequence shown here is derived from an EMBL/GenBank/DDBJ whole genome shotgun (WGS) entry which is preliminary data.</text>
</comment>
<dbReference type="AlphaFoldDB" id="A0A5M3MCH9"/>
<dbReference type="Proteomes" id="UP000053558">
    <property type="component" value="Unassembled WGS sequence"/>
</dbReference>
<dbReference type="EMBL" id="JH711585">
    <property type="protein sequence ID" value="EIW76726.1"/>
    <property type="molecule type" value="Genomic_DNA"/>
</dbReference>
<proteinExistence type="predicted"/>
<evidence type="ECO:0000313" key="3">
    <source>
        <dbReference type="EMBL" id="EIW76726.1"/>
    </source>
</evidence>
<evidence type="ECO:0000256" key="2">
    <source>
        <dbReference type="SAM" id="Phobius"/>
    </source>
</evidence>
<sequence>MAPIQYAGALQPKKKAELVDIANALGISNLGTKEDLQGRIKKHLEDNQSSLEEDPTFTGLFGKRRRSVQPPSSTTIQPAPGRFVPTTEMTTEVVEEVKIKATPSPKTRSSRRSDMLSTIREQPSLPEMADVSMMLKSPLSPLAPETPARIPPPEYVAVAAQEAEVVSAPSSAPSSAVPAQAGSPFSPRVIRELISNPNMEDLSVAVRRQHEQIRLSGSDLVLSTRAFLSNSFNIWSLTAVLEAAYIIREVVPWRYIEIPMTATPLLYDKNWTIAYPPPSTFTTGAFWSVLLHWAIPSLFLPILFGTLVSFNPNNTVDRRSSATPVLPFDPLTAAIVRLAAQYVYPYDLTSSGIIGADVIGRQWRVLNAALGVAFAFVEAIYKAPVFAQADPRNIQRSIEPLASSISEAGDS</sequence>
<dbReference type="GO" id="GO:0016020">
    <property type="term" value="C:membrane"/>
    <property type="evidence" value="ECO:0007669"/>
    <property type="project" value="TreeGrafter"/>
</dbReference>
<accession>A0A5M3MCH9</accession>
<feature type="region of interest" description="Disordered" evidence="1">
    <location>
        <begin position="62"/>
        <end position="83"/>
    </location>
</feature>
<dbReference type="RefSeq" id="XP_007773097.1">
    <property type="nucleotide sequence ID" value="XM_007774907.1"/>
</dbReference>
<feature type="transmembrane region" description="Helical" evidence="2">
    <location>
        <begin position="285"/>
        <end position="310"/>
    </location>
</feature>
<dbReference type="OMA" id="HWAITLP"/>